<accession>A0A7C9M2K2</accession>
<evidence type="ECO:0000256" key="3">
    <source>
        <dbReference type="ARBA" id="ARBA00022692"/>
    </source>
</evidence>
<keyword evidence="5" id="KW-0472">Membrane</keyword>
<evidence type="ECO:0000256" key="1">
    <source>
        <dbReference type="ARBA" id="ARBA00004167"/>
    </source>
</evidence>
<dbReference type="PANTHER" id="PTHR34478:SF2">
    <property type="entry name" value="MEMBRANE PROTEIN"/>
    <property type="match status" value="1"/>
</dbReference>
<dbReference type="InterPro" id="IPR007156">
    <property type="entry name" value="MamQ_LemA"/>
</dbReference>
<dbReference type="EMBL" id="WOXT01000001">
    <property type="protein sequence ID" value="MUV13846.1"/>
    <property type="molecule type" value="Genomic_DNA"/>
</dbReference>
<proteinExistence type="inferred from homology"/>
<protein>
    <submittedName>
        <fullName evidence="6">LemA family protein</fullName>
    </submittedName>
</protein>
<dbReference type="PANTHER" id="PTHR34478">
    <property type="entry name" value="PROTEIN LEMA"/>
    <property type="match status" value="1"/>
</dbReference>
<dbReference type="GO" id="GO:0016020">
    <property type="term" value="C:membrane"/>
    <property type="evidence" value="ECO:0007669"/>
    <property type="project" value="UniProtKB-SubCell"/>
</dbReference>
<comment type="similarity">
    <text evidence="2">Belongs to the LemA family.</text>
</comment>
<organism evidence="6 7">
    <name type="scientific">Noviluteimonas gilva</name>
    <dbReference type="NCBI Taxonomy" id="2682097"/>
    <lineage>
        <taxon>Bacteria</taxon>
        <taxon>Pseudomonadati</taxon>
        <taxon>Pseudomonadota</taxon>
        <taxon>Gammaproteobacteria</taxon>
        <taxon>Lysobacterales</taxon>
        <taxon>Lysobacteraceae</taxon>
        <taxon>Noviluteimonas</taxon>
    </lineage>
</organism>
<reference evidence="6 7" key="1">
    <citation type="submission" date="2019-12" db="EMBL/GenBank/DDBJ databases">
        <authorList>
            <person name="Xu J."/>
        </authorList>
    </citation>
    <scope>NUCLEOTIDE SEQUENCE [LARGE SCALE GENOMIC DNA]</scope>
    <source>
        <strain evidence="6 7">HX-5-24</strain>
    </source>
</reference>
<name>A0A7C9M2K2_9GAMM</name>
<dbReference type="InterPro" id="IPR023353">
    <property type="entry name" value="LemA-like_dom_sf"/>
</dbReference>
<dbReference type="Pfam" id="PF04011">
    <property type="entry name" value="LemA"/>
    <property type="match status" value="1"/>
</dbReference>
<dbReference type="PROSITE" id="PS51257">
    <property type="entry name" value="PROKAR_LIPOPROTEIN"/>
    <property type="match status" value="1"/>
</dbReference>
<evidence type="ECO:0000313" key="6">
    <source>
        <dbReference type="EMBL" id="MUV13846.1"/>
    </source>
</evidence>
<evidence type="ECO:0000256" key="4">
    <source>
        <dbReference type="ARBA" id="ARBA00022989"/>
    </source>
</evidence>
<dbReference type="AlphaFoldDB" id="A0A7C9M2K2"/>
<keyword evidence="3" id="KW-0812">Transmembrane</keyword>
<evidence type="ECO:0000256" key="5">
    <source>
        <dbReference type="ARBA" id="ARBA00023136"/>
    </source>
</evidence>
<gene>
    <name evidence="6" type="ORF">GN331_06435</name>
</gene>
<dbReference type="SUPFAM" id="SSF140478">
    <property type="entry name" value="LemA-like"/>
    <property type="match status" value="1"/>
</dbReference>
<dbReference type="Proteomes" id="UP000479692">
    <property type="component" value="Unassembled WGS sequence"/>
</dbReference>
<evidence type="ECO:0000313" key="7">
    <source>
        <dbReference type="Proteomes" id="UP000479692"/>
    </source>
</evidence>
<dbReference type="Gene3D" id="1.20.1440.20">
    <property type="entry name" value="LemA-like domain"/>
    <property type="match status" value="1"/>
</dbReference>
<comment type="subcellular location">
    <subcellularLocation>
        <location evidence="1">Membrane</location>
        <topology evidence="1">Single-pass membrane protein</topology>
    </subcellularLocation>
</comment>
<comment type="caution">
    <text evidence="6">The sequence shown here is derived from an EMBL/GenBank/DDBJ whole genome shotgun (WGS) entry which is preliminary data.</text>
</comment>
<sequence>MRSESLRPTSNVSMGLRALLLVFVLTLLSGCGYNQIQAKDEATKAAWSEVLNQYKRRADLIPNLVNTVKGYAAQEKEVLIRVTEARAKVGQMNVNAEDAASLAAFQKAQGDLSQALSRLMVVTENYPNLKSDQSFRDLQAQLEGTENRITVARGRFITAVQDYNTYIRQFPQNFTAKMFGHKEKPNFTVENEAQISNAPSVDFGATAPAPASTR</sequence>
<keyword evidence="7" id="KW-1185">Reference proteome</keyword>
<keyword evidence="4" id="KW-1133">Transmembrane helix</keyword>
<evidence type="ECO:0000256" key="2">
    <source>
        <dbReference type="ARBA" id="ARBA00008854"/>
    </source>
</evidence>